<dbReference type="EMBL" id="LNJE01000001">
    <property type="protein sequence ID" value="KYC58568.1"/>
    <property type="molecule type" value="Genomic_DNA"/>
</dbReference>
<accession>A0A150JCE7</accession>
<protein>
    <recommendedName>
        <fullName evidence="4">GINS subunit domain-containing protein</fullName>
    </recommendedName>
</protein>
<dbReference type="AlphaFoldDB" id="A0A150JCE7"/>
<gene>
    <name evidence="1" type="ORF">AN188_00788</name>
    <name evidence="2" type="ORF">APG09_00040</name>
</gene>
<evidence type="ECO:0000313" key="1">
    <source>
        <dbReference type="EMBL" id="KYC54748.1"/>
    </source>
</evidence>
<name>A0A150JCE7_9EURY</name>
<dbReference type="EMBL" id="LNJB01000008">
    <property type="protein sequence ID" value="KYC54748.1"/>
    <property type="molecule type" value="Genomic_DNA"/>
</dbReference>
<organism evidence="1 3">
    <name type="scientific">Candidatus Methanofastidiosum methylothiophilum</name>
    <dbReference type="NCBI Taxonomy" id="1705564"/>
    <lineage>
        <taxon>Archaea</taxon>
        <taxon>Methanobacteriati</taxon>
        <taxon>Methanobacteriota</taxon>
        <taxon>Stenosarchaea group</taxon>
        <taxon>Candidatus Methanofastidiosia</taxon>
        <taxon>Candidatus Methanofastidiosales</taxon>
        <taxon>Candidatus Methanofastidiosaceae</taxon>
        <taxon>Candidatus Methanofastidiosum</taxon>
    </lineage>
</organism>
<evidence type="ECO:0008006" key="4">
    <source>
        <dbReference type="Google" id="ProtNLM"/>
    </source>
</evidence>
<reference evidence="1 3" key="1">
    <citation type="journal article" date="2016" name="ISME J.">
        <title>Chasing the elusive Euryarchaeota class WSA2: genomes reveal a uniquely fastidious methyl-reducing methanogen.</title>
        <authorList>
            <person name="Nobu M.K."/>
            <person name="Narihiro T."/>
            <person name="Kuroda K."/>
            <person name="Mei R."/>
            <person name="Liu W.T."/>
        </authorList>
    </citation>
    <scope>NUCLEOTIDE SEQUENCE [LARGE SCALE GENOMIC DNA]</scope>
    <source>
        <strain evidence="1">ADurb1013_Bin02101</strain>
        <strain evidence="2">ADurb1213_Bin02801</strain>
    </source>
</reference>
<evidence type="ECO:0000313" key="3">
    <source>
        <dbReference type="Proteomes" id="UP000092420"/>
    </source>
</evidence>
<accession>A0A150JN76</accession>
<dbReference type="Proteomes" id="UP000092420">
    <property type="component" value="Unassembled WGS sequence"/>
</dbReference>
<comment type="caution">
    <text evidence="1">The sequence shown here is derived from an EMBL/GenBank/DDBJ whole genome shotgun (WGS) entry which is preliminary data.</text>
</comment>
<evidence type="ECO:0000313" key="2">
    <source>
        <dbReference type="EMBL" id="KYC58568.1"/>
    </source>
</evidence>
<proteinExistence type="predicted"/>
<sequence>MSDSKLVPFKAKKTFNLFNKRFEEGRDYQLHFLEVEVLIKEGLADIIPLSSVDYRKMLNEEKVSEKMLELNENFFYYAKLSQKYLKEKSGISELDKKKYNDSASALRNFLRLRAEKILKLLLIQSQKIEVHEDELEYVSLINKEISKWIQYGEEIVKGEGYEA</sequence>